<evidence type="ECO:0000313" key="2">
    <source>
        <dbReference type="Proteomes" id="UP001054252"/>
    </source>
</evidence>
<organism evidence="1 2">
    <name type="scientific">Rubroshorea leprosula</name>
    <dbReference type="NCBI Taxonomy" id="152421"/>
    <lineage>
        <taxon>Eukaryota</taxon>
        <taxon>Viridiplantae</taxon>
        <taxon>Streptophyta</taxon>
        <taxon>Embryophyta</taxon>
        <taxon>Tracheophyta</taxon>
        <taxon>Spermatophyta</taxon>
        <taxon>Magnoliopsida</taxon>
        <taxon>eudicotyledons</taxon>
        <taxon>Gunneridae</taxon>
        <taxon>Pentapetalae</taxon>
        <taxon>rosids</taxon>
        <taxon>malvids</taxon>
        <taxon>Malvales</taxon>
        <taxon>Dipterocarpaceae</taxon>
        <taxon>Rubroshorea</taxon>
    </lineage>
</organism>
<proteinExistence type="predicted"/>
<comment type="caution">
    <text evidence="1">The sequence shown here is derived from an EMBL/GenBank/DDBJ whole genome shotgun (WGS) entry which is preliminary data.</text>
</comment>
<reference evidence="1 2" key="1">
    <citation type="journal article" date="2021" name="Commun. Biol.">
        <title>The genome of Shorea leprosula (Dipterocarpaceae) highlights the ecological relevance of drought in aseasonal tropical rainforests.</title>
        <authorList>
            <person name="Ng K.K.S."/>
            <person name="Kobayashi M.J."/>
            <person name="Fawcett J.A."/>
            <person name="Hatakeyama M."/>
            <person name="Paape T."/>
            <person name="Ng C.H."/>
            <person name="Ang C.C."/>
            <person name="Tnah L.H."/>
            <person name="Lee C.T."/>
            <person name="Nishiyama T."/>
            <person name="Sese J."/>
            <person name="O'Brien M.J."/>
            <person name="Copetti D."/>
            <person name="Mohd Noor M.I."/>
            <person name="Ong R.C."/>
            <person name="Putra M."/>
            <person name="Sireger I.Z."/>
            <person name="Indrioko S."/>
            <person name="Kosugi Y."/>
            <person name="Izuno A."/>
            <person name="Isagi Y."/>
            <person name="Lee S.L."/>
            <person name="Shimizu K.K."/>
        </authorList>
    </citation>
    <scope>NUCLEOTIDE SEQUENCE [LARGE SCALE GENOMIC DNA]</scope>
    <source>
        <strain evidence="1">214</strain>
    </source>
</reference>
<sequence length="62" mass="7106">MARQCNAITLRRDLPLRFINFKGKAPDDDLSQTSHPAPLQFHQPFTICLQKKLIPSQELYGP</sequence>
<dbReference type="AlphaFoldDB" id="A0AAV5JA19"/>
<evidence type="ECO:0000313" key="1">
    <source>
        <dbReference type="EMBL" id="GKV08238.1"/>
    </source>
</evidence>
<dbReference type="Proteomes" id="UP001054252">
    <property type="component" value="Unassembled WGS sequence"/>
</dbReference>
<dbReference type="EMBL" id="BPVZ01000028">
    <property type="protein sequence ID" value="GKV08238.1"/>
    <property type="molecule type" value="Genomic_DNA"/>
</dbReference>
<gene>
    <name evidence="1" type="ORF">SLEP1_g19901</name>
</gene>
<accession>A0AAV5JA19</accession>
<keyword evidence="2" id="KW-1185">Reference proteome</keyword>
<name>A0AAV5JA19_9ROSI</name>
<protein>
    <submittedName>
        <fullName evidence="1">Uncharacterized protein</fullName>
    </submittedName>
</protein>